<keyword evidence="3" id="KW-1185">Reference proteome</keyword>
<sequence length="116" mass="13296">MTRELFTDEELVTFKAAQRLAFDAVVAIEAELHEGITEQQAAGMLERWLRARGVSRFFHYGFVWFGDRTRFLGFPRLPRRARDLFEPKTARGSGTYRPSSRRLAHGDAIILDVGPI</sequence>
<dbReference type="Pfam" id="PF00557">
    <property type="entry name" value="Peptidase_M24"/>
    <property type="match status" value="1"/>
</dbReference>
<reference evidence="2 3" key="1">
    <citation type="submission" date="2023-06" db="EMBL/GenBank/DDBJ databases">
        <authorList>
            <person name="Oyuntsetseg B."/>
            <person name="Kim S.B."/>
        </authorList>
    </citation>
    <scope>NUCLEOTIDE SEQUENCE [LARGE SCALE GENOMIC DNA]</scope>
    <source>
        <strain evidence="2 3">2-15</strain>
    </source>
</reference>
<evidence type="ECO:0000313" key="3">
    <source>
        <dbReference type="Proteomes" id="UP001236014"/>
    </source>
</evidence>
<dbReference type="SUPFAM" id="SSF55920">
    <property type="entry name" value="Creatinase/aminopeptidase"/>
    <property type="match status" value="1"/>
</dbReference>
<dbReference type="KEGG" id="acab:QRX50_36365"/>
<dbReference type="InterPro" id="IPR000994">
    <property type="entry name" value="Pept_M24"/>
</dbReference>
<gene>
    <name evidence="2" type="ORF">QRX50_36365</name>
</gene>
<organism evidence="2 3">
    <name type="scientific">Amycolatopsis carbonis</name>
    <dbReference type="NCBI Taxonomy" id="715471"/>
    <lineage>
        <taxon>Bacteria</taxon>
        <taxon>Bacillati</taxon>
        <taxon>Actinomycetota</taxon>
        <taxon>Actinomycetes</taxon>
        <taxon>Pseudonocardiales</taxon>
        <taxon>Pseudonocardiaceae</taxon>
        <taxon>Amycolatopsis</taxon>
    </lineage>
</organism>
<dbReference type="EMBL" id="CP127294">
    <property type="protein sequence ID" value="WIX76864.1"/>
    <property type="molecule type" value="Genomic_DNA"/>
</dbReference>
<feature type="domain" description="Peptidase M24" evidence="1">
    <location>
        <begin position="14"/>
        <end position="115"/>
    </location>
</feature>
<accession>A0A9Y2IC84</accession>
<name>A0A9Y2IC84_9PSEU</name>
<dbReference type="Proteomes" id="UP001236014">
    <property type="component" value="Chromosome"/>
</dbReference>
<protein>
    <submittedName>
        <fullName evidence="2">M24 family metallopeptidase</fullName>
    </submittedName>
</protein>
<dbReference type="Gene3D" id="3.90.230.10">
    <property type="entry name" value="Creatinase/methionine aminopeptidase superfamily"/>
    <property type="match status" value="1"/>
</dbReference>
<evidence type="ECO:0000313" key="2">
    <source>
        <dbReference type="EMBL" id="WIX76864.1"/>
    </source>
</evidence>
<proteinExistence type="predicted"/>
<dbReference type="RefSeq" id="WP_285967611.1">
    <property type="nucleotide sequence ID" value="NZ_CP127294.1"/>
</dbReference>
<dbReference type="InterPro" id="IPR036005">
    <property type="entry name" value="Creatinase/aminopeptidase-like"/>
</dbReference>
<evidence type="ECO:0000259" key="1">
    <source>
        <dbReference type="Pfam" id="PF00557"/>
    </source>
</evidence>
<dbReference type="AlphaFoldDB" id="A0A9Y2IC84"/>